<protein>
    <recommendedName>
        <fullName evidence="3">Protein TusB</fullName>
    </recommendedName>
    <alternativeName>
        <fullName evidence="3">tRNA 2-thiouridine synthesizing protein B</fullName>
    </alternativeName>
</protein>
<dbReference type="InterPro" id="IPR023526">
    <property type="entry name" value="Sulphur_relay_TusB"/>
</dbReference>
<dbReference type="Gene3D" id="3.40.1260.10">
    <property type="entry name" value="DsrEFH-like"/>
    <property type="match status" value="1"/>
</dbReference>
<comment type="subcellular location">
    <subcellularLocation>
        <location evidence="3">Cytoplasm</location>
    </subcellularLocation>
</comment>
<dbReference type="GeneID" id="97765863"/>
<accession>A0A1H4FF07</accession>
<evidence type="ECO:0000256" key="1">
    <source>
        <dbReference type="ARBA" id="ARBA00022490"/>
    </source>
</evidence>
<evidence type="ECO:0000256" key="2">
    <source>
        <dbReference type="ARBA" id="ARBA00022694"/>
    </source>
</evidence>
<evidence type="ECO:0000256" key="3">
    <source>
        <dbReference type="HAMAP-Rule" id="MF_01564"/>
    </source>
</evidence>
<evidence type="ECO:0000313" key="6">
    <source>
        <dbReference type="Proteomes" id="UP000187280"/>
    </source>
</evidence>
<keyword evidence="4" id="KW-0812">Transmembrane</keyword>
<dbReference type="InterPro" id="IPR027396">
    <property type="entry name" value="DsrEFH-like"/>
</dbReference>
<dbReference type="SUPFAM" id="SSF75169">
    <property type="entry name" value="DsrEFH-like"/>
    <property type="match status" value="1"/>
</dbReference>
<dbReference type="PANTHER" id="PTHR37526:SF1">
    <property type="entry name" value="PROTEIN TUSB"/>
    <property type="match status" value="1"/>
</dbReference>
<evidence type="ECO:0000256" key="4">
    <source>
        <dbReference type="SAM" id="Phobius"/>
    </source>
</evidence>
<comment type="subunit">
    <text evidence="3">Heterohexamer, formed by a dimer of trimers. The hexameric TusBCD complex contains 2 copies each of TusB, TusC and TusD. The TusBCD complex interacts with TusE.</text>
</comment>
<dbReference type="HAMAP" id="MF_01564">
    <property type="entry name" value="Thiourid_synth_B"/>
    <property type="match status" value="1"/>
</dbReference>
<keyword evidence="4" id="KW-0472">Membrane</keyword>
<dbReference type="NCBIfam" id="NF010035">
    <property type="entry name" value="PRK13510.1"/>
    <property type="match status" value="1"/>
</dbReference>
<keyword evidence="4" id="KW-1133">Transmembrane helix</keyword>
<comment type="function">
    <text evidence="3">Part of a sulfur-relay system required for 2-thiolation of 5-methylaminomethyl-2-thiouridine (mnm(5)s(2)U) at tRNA wobble positions.</text>
</comment>
<sequence>MLHTLSRSPYQIDIDAMLRNVGSEDAILLFQDGVTAAQAGAAMLVPILAVGVPVYALKEDVAARGMTAQISSNVALVGYNEFVKLTAQHSGQMAW</sequence>
<dbReference type="InterPro" id="IPR007215">
    <property type="entry name" value="Sulphur_relay_TusB/DsrH"/>
</dbReference>
<dbReference type="STRING" id="71657.SAMN02982996_03020"/>
<dbReference type="Pfam" id="PF04077">
    <property type="entry name" value="DsrH"/>
    <property type="match status" value="1"/>
</dbReference>
<evidence type="ECO:0000313" key="5">
    <source>
        <dbReference type="EMBL" id="SEA95062.1"/>
    </source>
</evidence>
<dbReference type="PANTHER" id="PTHR37526">
    <property type="entry name" value="PROTEIN TUSB"/>
    <property type="match status" value="1"/>
</dbReference>
<proteinExistence type="inferred from homology"/>
<dbReference type="Proteomes" id="UP000187280">
    <property type="component" value="Unassembled WGS sequence"/>
</dbReference>
<organism evidence="5 6">
    <name type="scientific">Lonsdalea quercina</name>
    <dbReference type="NCBI Taxonomy" id="71657"/>
    <lineage>
        <taxon>Bacteria</taxon>
        <taxon>Pseudomonadati</taxon>
        <taxon>Pseudomonadota</taxon>
        <taxon>Gammaproteobacteria</taxon>
        <taxon>Enterobacterales</taxon>
        <taxon>Pectobacteriaceae</taxon>
        <taxon>Lonsdalea</taxon>
    </lineage>
</organism>
<feature type="transmembrane region" description="Helical" evidence="4">
    <location>
        <begin position="36"/>
        <end position="57"/>
    </location>
</feature>
<dbReference type="RefSeq" id="WP_026744204.1">
    <property type="nucleotide sequence ID" value="NZ_FNQS01000012.1"/>
</dbReference>
<dbReference type="AlphaFoldDB" id="A0A1H4FF07"/>
<comment type="similarity">
    <text evidence="3">Belongs to the DsrH/TusB family.</text>
</comment>
<keyword evidence="2 3" id="KW-0819">tRNA processing</keyword>
<dbReference type="EMBL" id="FNQS01000012">
    <property type="protein sequence ID" value="SEA95062.1"/>
    <property type="molecule type" value="Genomic_DNA"/>
</dbReference>
<reference evidence="5 6" key="1">
    <citation type="submission" date="2016-10" db="EMBL/GenBank/DDBJ databases">
        <authorList>
            <person name="de Groot N.N."/>
        </authorList>
    </citation>
    <scope>NUCLEOTIDE SEQUENCE [LARGE SCALE GENOMIC DNA]</scope>
    <source>
        <strain evidence="5 6">ATCC 29281</strain>
    </source>
</reference>
<dbReference type="eggNOG" id="COG2168">
    <property type="taxonomic scope" value="Bacteria"/>
</dbReference>
<dbReference type="GO" id="GO:0002143">
    <property type="term" value="P:tRNA wobble position uridine thiolation"/>
    <property type="evidence" value="ECO:0007669"/>
    <property type="project" value="InterPro"/>
</dbReference>
<keyword evidence="6" id="KW-1185">Reference proteome</keyword>
<name>A0A1H4FF07_9GAMM</name>
<dbReference type="NCBIfam" id="TIGR03011">
    <property type="entry name" value="sulf_tusB_dsrH"/>
    <property type="match status" value="1"/>
</dbReference>
<keyword evidence="1 3" id="KW-0963">Cytoplasm</keyword>
<dbReference type="GO" id="GO:1990228">
    <property type="term" value="C:sulfurtransferase complex"/>
    <property type="evidence" value="ECO:0007669"/>
    <property type="project" value="TreeGrafter"/>
</dbReference>
<gene>
    <name evidence="3" type="primary">tusB</name>
    <name evidence="5" type="ORF">SAMN02982996_03020</name>
</gene>